<dbReference type="SUPFAM" id="SSF160704">
    <property type="entry name" value="YehR-like"/>
    <property type="match status" value="1"/>
</dbReference>
<dbReference type="Gene3D" id="3.30.1830.10">
    <property type="entry name" value="YehR-like"/>
    <property type="match status" value="1"/>
</dbReference>
<feature type="region of interest" description="Disordered" evidence="1">
    <location>
        <begin position="24"/>
        <end position="61"/>
    </location>
</feature>
<evidence type="ECO:0000313" key="4">
    <source>
        <dbReference type="Proteomes" id="UP000003530"/>
    </source>
</evidence>
<dbReference type="EMBL" id="AEXY01000004">
    <property type="protein sequence ID" value="EGD37528.1"/>
    <property type="molecule type" value="Genomic_DNA"/>
</dbReference>
<dbReference type="Proteomes" id="UP000003530">
    <property type="component" value="Unassembled WGS sequence"/>
</dbReference>
<dbReference type="InterPro" id="IPR048787">
    <property type="entry name" value="SP_0191-like_C"/>
</dbReference>
<sequence length="204" mass="22518">MKKFFILVISASVLLTGCVLPSFSKHRPRHSSESASSSRRTKSSSNYSSSSSKSSSSSSESTEIVSKTLVGDIEEIHHRDTITYQGKKILNLRMELLTSLPEEASAASATLTPEEMTTIIREGMQSDSNYVAAKSLEGVNIDYSVTAEKKLQTLIEIDLQKVNVEEVEKNSFFQGFGLKDIKDITPEMFILSLKLNGLKEEVQS</sequence>
<evidence type="ECO:0000256" key="1">
    <source>
        <dbReference type="SAM" id="MobiDB-lite"/>
    </source>
</evidence>
<evidence type="ECO:0000313" key="3">
    <source>
        <dbReference type="EMBL" id="EGD37528.1"/>
    </source>
</evidence>
<accession>F0IKA7</accession>
<dbReference type="HOGENOM" id="CLU_118612_0_0_9"/>
<name>F0IKA7_STRSA</name>
<dbReference type="PROSITE" id="PS51257">
    <property type="entry name" value="PROKAR_LIPOPROTEIN"/>
    <property type="match status" value="1"/>
</dbReference>
<protein>
    <recommendedName>
        <fullName evidence="2">SP-0191-like C-terminal domain-containing protein</fullName>
    </recommendedName>
</protein>
<gene>
    <name evidence="3" type="ORF">HMPREF9383_0559</name>
</gene>
<feature type="compositionally biased region" description="Low complexity" evidence="1">
    <location>
        <begin position="33"/>
        <end position="61"/>
    </location>
</feature>
<reference evidence="3 4" key="1">
    <citation type="submission" date="2011-02" db="EMBL/GenBank/DDBJ databases">
        <authorList>
            <person name="Muzny D."/>
            <person name="Qin X."/>
            <person name="Deng J."/>
            <person name="Jiang H."/>
            <person name="Liu Y."/>
            <person name="Qu J."/>
            <person name="Song X.-Z."/>
            <person name="Zhang L."/>
            <person name="Thornton R."/>
            <person name="Coyle M."/>
            <person name="Francisco L."/>
            <person name="Jackson L."/>
            <person name="Javaid M."/>
            <person name="Korchina V."/>
            <person name="Kovar C."/>
            <person name="Mata R."/>
            <person name="Mathew T."/>
            <person name="Ngo R."/>
            <person name="Nguyen L."/>
            <person name="Nguyen N."/>
            <person name="Okwuonu G."/>
            <person name="Ongeri F."/>
            <person name="Pham C."/>
            <person name="Simmons D."/>
            <person name="Wilczek-Boney K."/>
            <person name="Hale W."/>
            <person name="Jakkamsetti A."/>
            <person name="Pham P."/>
            <person name="Ruth R."/>
            <person name="San Lucas F."/>
            <person name="Warren J."/>
            <person name="Zhang J."/>
            <person name="Zhao Z."/>
            <person name="Zhou C."/>
            <person name="Zhu D."/>
            <person name="Lee S."/>
            <person name="Bess C."/>
            <person name="Blankenburg K."/>
            <person name="Forbes L."/>
            <person name="Fu Q."/>
            <person name="Gubbala S."/>
            <person name="Hirani K."/>
            <person name="Jayaseelan J.C."/>
            <person name="Lara F."/>
            <person name="Munidasa M."/>
            <person name="Palculict T."/>
            <person name="Patil S."/>
            <person name="Pu L.-L."/>
            <person name="Saada N."/>
            <person name="Tang L."/>
            <person name="Weissenberger G."/>
            <person name="Zhu Y."/>
            <person name="Hemphill L."/>
            <person name="Shang Y."/>
            <person name="Youmans B."/>
            <person name="Ayvaz T."/>
            <person name="Ross M."/>
            <person name="Santibanez J."/>
            <person name="Aqrawi P."/>
            <person name="Gross S."/>
            <person name="Joshi V."/>
            <person name="Fowler G."/>
            <person name="Nazareth L."/>
            <person name="Reid J."/>
            <person name="Worley K."/>
            <person name="Petrosino J."/>
            <person name="Highlander S."/>
            <person name="Gibbs R."/>
        </authorList>
    </citation>
    <scope>NUCLEOTIDE SEQUENCE [LARGE SCALE GENOMIC DNA]</scope>
    <source>
        <strain evidence="3 4">SK150</strain>
    </source>
</reference>
<dbReference type="AlphaFoldDB" id="F0IKA7"/>
<organism evidence="3 4">
    <name type="scientific">Streptococcus sanguinis SK150</name>
    <dbReference type="NCBI Taxonomy" id="888811"/>
    <lineage>
        <taxon>Bacteria</taxon>
        <taxon>Bacillati</taxon>
        <taxon>Bacillota</taxon>
        <taxon>Bacilli</taxon>
        <taxon>Lactobacillales</taxon>
        <taxon>Streptococcaceae</taxon>
        <taxon>Streptococcus</taxon>
    </lineage>
</organism>
<feature type="domain" description="SP-0191-like C-terminal" evidence="2">
    <location>
        <begin position="65"/>
        <end position="191"/>
    </location>
</feature>
<dbReference type="InterPro" id="IPR047840">
    <property type="entry name" value="SP_0191-like"/>
</dbReference>
<proteinExistence type="predicted"/>
<dbReference type="PATRIC" id="fig|888811.3.peg.552"/>
<evidence type="ECO:0000259" key="2">
    <source>
        <dbReference type="Pfam" id="PF21642"/>
    </source>
</evidence>
<dbReference type="RefSeq" id="WP_002908833.1">
    <property type="nucleotide sequence ID" value="NZ_GL872442.1"/>
</dbReference>
<dbReference type="InterPro" id="IPR036699">
    <property type="entry name" value="YehR-like_sf"/>
</dbReference>
<dbReference type="Pfam" id="PF21642">
    <property type="entry name" value="SP_0191-like"/>
    <property type="match status" value="1"/>
</dbReference>
<dbReference type="NCBIfam" id="NF041193">
    <property type="entry name" value="lipo_SP0191"/>
    <property type="match status" value="1"/>
</dbReference>
<comment type="caution">
    <text evidence="3">The sequence shown here is derived from an EMBL/GenBank/DDBJ whole genome shotgun (WGS) entry which is preliminary data.</text>
</comment>